<dbReference type="InterPro" id="IPR013589">
    <property type="entry name" value="Bac_transglu_N"/>
</dbReference>
<dbReference type="InterPro" id="IPR038765">
    <property type="entry name" value="Papain-like_cys_pep_sf"/>
</dbReference>
<dbReference type="Pfam" id="PF08379">
    <property type="entry name" value="Bact_transglu_N"/>
    <property type="match status" value="1"/>
</dbReference>
<dbReference type="Gene3D" id="3.10.620.30">
    <property type="match status" value="1"/>
</dbReference>
<evidence type="ECO:0000313" key="2">
    <source>
        <dbReference type="EMBL" id="KHK98964.1"/>
    </source>
</evidence>
<comment type="caution">
    <text evidence="2">The sequence shown here is derived from an EMBL/GenBank/DDBJ whole genome shotgun (WGS) entry which is preliminary data.</text>
</comment>
<organism evidence="2 3">
    <name type="scientific">Microbacterium mangrovi</name>
    <dbReference type="NCBI Taxonomy" id="1348253"/>
    <lineage>
        <taxon>Bacteria</taxon>
        <taxon>Bacillati</taxon>
        <taxon>Actinomycetota</taxon>
        <taxon>Actinomycetes</taxon>
        <taxon>Micrococcales</taxon>
        <taxon>Microbacteriaceae</taxon>
        <taxon>Microbacterium</taxon>
    </lineage>
</organism>
<evidence type="ECO:0000313" key="3">
    <source>
        <dbReference type="Proteomes" id="UP000031030"/>
    </source>
</evidence>
<proteinExistence type="predicted"/>
<dbReference type="Pfam" id="PF01841">
    <property type="entry name" value="Transglut_core"/>
    <property type="match status" value="1"/>
</dbReference>
<dbReference type="Proteomes" id="UP000031030">
    <property type="component" value="Unassembled WGS sequence"/>
</dbReference>
<gene>
    <name evidence="2" type="ORF">LK09_04300</name>
</gene>
<evidence type="ECO:0000259" key="1">
    <source>
        <dbReference type="SMART" id="SM00460"/>
    </source>
</evidence>
<dbReference type="STRING" id="1348253.LK09_04300"/>
<sequence length="299" mass="33170">MMRYRVFHRTTYTYNDDVRDSLGVYHMTPRPLPWQDVATTAASVDPEPVDLDRDTDVYGNAVTYFQVTAKHRRLQIEANSDVTVRAPQYDPQALARPWETSRPHGSAASDAWLATEFALESARAVHAEGVFAYAAASLLPGRPVGEAADDLMHRIFRDFRYDSTATTVTSSVAHVLEQRAGVCQDFAHLALACLRSHGVAARYVSGYLATQPPPGKERVFGADASHAWLAVWLPEQDAWLAIDPTNDQRANDRYVTVAWGRDYADVSPMRGIIFTDATSSTLRVSVDVAPWQEAATRSL</sequence>
<dbReference type="SMART" id="SM00460">
    <property type="entry name" value="TGc"/>
    <property type="match status" value="1"/>
</dbReference>
<reference evidence="2 3" key="1">
    <citation type="submission" date="2014-11" db="EMBL/GenBank/DDBJ databases">
        <title>Genome sequence of Microbacterium mangrovi MUSC 115(T).</title>
        <authorList>
            <person name="Lee L.-H."/>
        </authorList>
    </citation>
    <scope>NUCLEOTIDE SEQUENCE [LARGE SCALE GENOMIC DNA]</scope>
    <source>
        <strain evidence="2 3">MUSC 115</strain>
    </source>
</reference>
<dbReference type="OrthoDB" id="9804023at2"/>
<dbReference type="AlphaFoldDB" id="A0A0B2A627"/>
<protein>
    <recommendedName>
        <fullName evidence="1">Transglutaminase-like domain-containing protein</fullName>
    </recommendedName>
</protein>
<dbReference type="PANTHER" id="PTHR33490:SF7">
    <property type="entry name" value="BLR2979 PROTEIN"/>
    <property type="match status" value="1"/>
</dbReference>
<dbReference type="EMBL" id="JTDK01000006">
    <property type="protein sequence ID" value="KHK98964.1"/>
    <property type="molecule type" value="Genomic_DNA"/>
</dbReference>
<dbReference type="InterPro" id="IPR002931">
    <property type="entry name" value="Transglutaminase-like"/>
</dbReference>
<keyword evidence="3" id="KW-1185">Reference proteome</keyword>
<name>A0A0B2A627_9MICO</name>
<accession>A0A0B2A627</accession>
<dbReference type="SUPFAM" id="SSF54001">
    <property type="entry name" value="Cysteine proteinases"/>
    <property type="match status" value="1"/>
</dbReference>
<dbReference type="PANTHER" id="PTHR33490">
    <property type="entry name" value="BLR5614 PROTEIN-RELATED"/>
    <property type="match status" value="1"/>
</dbReference>
<feature type="domain" description="Transglutaminase-like" evidence="1">
    <location>
        <begin position="175"/>
        <end position="246"/>
    </location>
</feature>